<dbReference type="GO" id="GO:0008380">
    <property type="term" value="P:RNA splicing"/>
    <property type="evidence" value="ECO:0007669"/>
    <property type="project" value="UniProtKB-KW"/>
</dbReference>
<dbReference type="PANTHER" id="PTHR13264">
    <property type="entry name" value="GCIP-INTERACTING PROTEIN P29"/>
    <property type="match status" value="1"/>
</dbReference>
<dbReference type="Gene3D" id="1.10.472.170">
    <property type="match status" value="1"/>
</dbReference>
<keyword evidence="8" id="KW-0508">mRNA splicing</keyword>
<accession>A0A9P7B8I4</accession>
<dbReference type="OrthoDB" id="2527864at2759"/>
<keyword evidence="7" id="KW-0747">Spliceosome</keyword>
<evidence type="ECO:0000256" key="2">
    <source>
        <dbReference type="ARBA" id="ARBA00004123"/>
    </source>
</evidence>
<gene>
    <name evidence="12" type="ORF">C6P46_005970</name>
</gene>
<dbReference type="Proteomes" id="UP000777482">
    <property type="component" value="Unassembled WGS sequence"/>
</dbReference>
<dbReference type="EMBL" id="PUHQ01000007">
    <property type="protein sequence ID" value="KAG0665876.1"/>
    <property type="molecule type" value="Genomic_DNA"/>
</dbReference>
<dbReference type="GO" id="GO:0071014">
    <property type="term" value="C:post-mRNA release spliceosomal complex"/>
    <property type="evidence" value="ECO:0007669"/>
    <property type="project" value="TreeGrafter"/>
</dbReference>
<feature type="compositionally biased region" description="Basic and acidic residues" evidence="11">
    <location>
        <begin position="779"/>
        <end position="793"/>
    </location>
</feature>
<keyword evidence="13" id="KW-1185">Reference proteome</keyword>
<feature type="region of interest" description="Disordered" evidence="11">
    <location>
        <begin position="842"/>
        <end position="916"/>
    </location>
</feature>
<evidence type="ECO:0000313" key="12">
    <source>
        <dbReference type="EMBL" id="KAG0665876.1"/>
    </source>
</evidence>
<dbReference type="GO" id="GO:0006397">
    <property type="term" value="P:mRNA processing"/>
    <property type="evidence" value="ECO:0007669"/>
    <property type="project" value="UniProtKB-KW"/>
</dbReference>
<evidence type="ECO:0000256" key="5">
    <source>
        <dbReference type="ARBA" id="ARBA00014745"/>
    </source>
</evidence>
<comment type="caution">
    <text evidence="12">The sequence shown here is derived from an EMBL/GenBank/DDBJ whole genome shotgun (WGS) entry which is preliminary data.</text>
</comment>
<comment type="similarity">
    <text evidence="3">Belongs to the SYF2 family.</text>
</comment>
<feature type="region of interest" description="Disordered" evidence="11">
    <location>
        <begin position="1"/>
        <end position="94"/>
    </location>
</feature>
<dbReference type="Pfam" id="PF08231">
    <property type="entry name" value="SYF2"/>
    <property type="match status" value="1"/>
</dbReference>
<feature type="compositionally biased region" description="Acidic residues" evidence="11">
    <location>
        <begin position="1162"/>
        <end position="1176"/>
    </location>
</feature>
<feature type="compositionally biased region" description="Acidic residues" evidence="11">
    <location>
        <begin position="1131"/>
        <end position="1148"/>
    </location>
</feature>
<feature type="compositionally biased region" description="Basic residues" evidence="11">
    <location>
        <begin position="1"/>
        <end position="11"/>
    </location>
</feature>
<feature type="coiled-coil region" evidence="10">
    <location>
        <begin position="127"/>
        <end position="154"/>
    </location>
</feature>
<name>A0A9P7B8I4_RHOMI</name>
<dbReference type="PANTHER" id="PTHR13264:SF5">
    <property type="entry name" value="PRE-MRNA-SPLICING FACTOR SYF2"/>
    <property type="match status" value="1"/>
</dbReference>
<feature type="compositionally biased region" description="Acidic residues" evidence="11">
    <location>
        <begin position="68"/>
        <end position="77"/>
    </location>
</feature>
<dbReference type="AlphaFoldDB" id="A0A9P7B8I4"/>
<evidence type="ECO:0000256" key="6">
    <source>
        <dbReference type="ARBA" id="ARBA00022664"/>
    </source>
</evidence>
<dbReference type="InterPro" id="IPR013260">
    <property type="entry name" value="mRNA_splic_SYF2"/>
</dbReference>
<evidence type="ECO:0000256" key="11">
    <source>
        <dbReference type="SAM" id="MobiDB-lite"/>
    </source>
</evidence>
<evidence type="ECO:0000256" key="1">
    <source>
        <dbReference type="ARBA" id="ARBA00003777"/>
    </source>
</evidence>
<dbReference type="GO" id="GO:0000974">
    <property type="term" value="C:Prp19 complex"/>
    <property type="evidence" value="ECO:0007669"/>
    <property type="project" value="TreeGrafter"/>
</dbReference>
<keyword evidence="10" id="KW-0175">Coiled coil</keyword>
<organism evidence="12 13">
    <name type="scientific">Rhodotorula mucilaginosa</name>
    <name type="common">Yeast</name>
    <name type="synonym">Rhodotorula rubra</name>
    <dbReference type="NCBI Taxonomy" id="5537"/>
    <lineage>
        <taxon>Eukaryota</taxon>
        <taxon>Fungi</taxon>
        <taxon>Dikarya</taxon>
        <taxon>Basidiomycota</taxon>
        <taxon>Pucciniomycotina</taxon>
        <taxon>Microbotryomycetes</taxon>
        <taxon>Sporidiobolales</taxon>
        <taxon>Sporidiobolaceae</taxon>
        <taxon>Rhodotorula</taxon>
    </lineage>
</organism>
<feature type="region of interest" description="Disordered" evidence="11">
    <location>
        <begin position="717"/>
        <end position="753"/>
    </location>
</feature>
<keyword evidence="9" id="KW-0539">Nucleus</keyword>
<evidence type="ECO:0000313" key="13">
    <source>
        <dbReference type="Proteomes" id="UP000777482"/>
    </source>
</evidence>
<reference evidence="12 13" key="1">
    <citation type="submission" date="2020-11" db="EMBL/GenBank/DDBJ databases">
        <title>Kefir isolates.</title>
        <authorList>
            <person name="Marcisauskas S."/>
            <person name="Kim Y."/>
            <person name="Blasche S."/>
        </authorList>
    </citation>
    <scope>NUCLEOTIDE SEQUENCE [LARGE SCALE GENOMIC DNA]</scope>
    <source>
        <strain evidence="12 13">KR</strain>
    </source>
</reference>
<comment type="subcellular location">
    <subcellularLocation>
        <location evidence="2">Nucleus</location>
    </subcellularLocation>
</comment>
<feature type="compositionally biased region" description="Low complexity" evidence="11">
    <location>
        <begin position="845"/>
        <end position="862"/>
    </location>
</feature>
<proteinExistence type="inferred from homology"/>
<sequence length="1206" mass="133449">MPPRKSTRSAKGKQPEATQPAVDAAPPPPAPEEVEAELTTAQSAETTAMEEREALEQGTTPADKDQEREEEEDDDDNSAAGPSSAGVDLSERMNKLKELRKRMVRMEPFCDSDDNGLGDVIAEVNAQRASARTLARLERKRQQAEAMGEKARAAETGEDLERKKNWEYSIEDNERWDKKQARKERRADYSFTDYDDVTRRKYKKDLDDFKPDLATYNKQREATLQSDALVAAATGGEIGPVLHDNGLYRDANSFVYADHKPTDDQVDRMISKLNSDIDKRQKRSRQRDDEDQGDITWINEKNRQFNRKLSRYYDDVTRETRENFERGSTGCRELILLSLRSVERILAGTGRRAGLASPSPVISRRCLCSPILHAYAAPSGPTMSDTTECTSCGGVDTLEYSPELGTLACTRCGTVSTSSASHAFEYLARVDEEDRYQNGRHYISAGTLSGDYGSLGGMQIGRGGKGNTWARATGESRQIYQSQKKQALFDRVQFLFRLARDKIAFRWGRKAEIYAAACIYAAAMESKKDLSLMQLAHAIDAENLWTLTRAVKIVKYELKLKFDEHEPALFIEAILLHLNRLFSPSNAPATSTSKAAGLPRLHAGPPSTKKHFSPENVTWLRSLSLTAVRTMASGLLAFVNETELVHNSVPQNIACAVVLVALEGVARTPAPGLAEFIDEFAYTVGTKPFSIGERYRQLCCALADYAPRLPWLAGRTFAVGDDNDDNEGSTPAPTTKKRGRPTKTTAVRKATPKRGWKRALVAYTGDIVQWRRSLDAKQRKLAREGQEAMERNEGIQPDADQSSPGEGDDRERHGGGEDGDDEGAYFADPVFSGVSTDMYNLHGGSSASSPSVEASPALPSSPKNGVGDSSAGPTGPPPKRRRKRADFDAGVLGLAGPTPSAAESQDAGLAPAKPVPQIRDEVEMRQLLLAGHGTADVLAHMSARQDQPQKQLIDPAKPSTRLERLQWYKPVEEITADEDLFDEGELDAYIRPKEEVDDLLKLPSTKEMLEAAKARELASEDKPKRDVPVRRWRGRAFSRKVNTNVSEWTPAERAASGYDTGDKFDGFTEIEIGDRGDWGCFGPSHTKRRRQPRKRADTEESDGFTARPKKTKMTAERKQKIEALLAMDGIGESDDEDYGAHSDDEEVWLDQAVQVARHEGEAVDADEEDGSDEEAAAAEPADNWRTQLGYSAEPDEGDYGDRDYDD</sequence>
<evidence type="ECO:0000256" key="9">
    <source>
        <dbReference type="ARBA" id="ARBA00023242"/>
    </source>
</evidence>
<dbReference type="SUPFAM" id="SSF47954">
    <property type="entry name" value="Cyclin-like"/>
    <property type="match status" value="1"/>
</dbReference>
<evidence type="ECO:0000256" key="10">
    <source>
        <dbReference type="SAM" id="Coils"/>
    </source>
</evidence>
<feature type="compositionally biased region" description="Basic and acidic residues" evidence="11">
    <location>
        <begin position="807"/>
        <end position="816"/>
    </location>
</feature>
<evidence type="ECO:0000256" key="3">
    <source>
        <dbReference type="ARBA" id="ARBA00010028"/>
    </source>
</evidence>
<evidence type="ECO:0000256" key="7">
    <source>
        <dbReference type="ARBA" id="ARBA00022728"/>
    </source>
</evidence>
<evidence type="ECO:0000256" key="8">
    <source>
        <dbReference type="ARBA" id="ARBA00023187"/>
    </source>
</evidence>
<evidence type="ECO:0000256" key="4">
    <source>
        <dbReference type="ARBA" id="ARBA00013557"/>
    </source>
</evidence>
<dbReference type="GO" id="GO:0071013">
    <property type="term" value="C:catalytic step 2 spliceosome"/>
    <property type="evidence" value="ECO:0007669"/>
    <property type="project" value="TreeGrafter"/>
</dbReference>
<protein>
    <recommendedName>
        <fullName evidence="5">Pre-mRNA-splicing factor SYF2</fullName>
    </recommendedName>
    <alternativeName>
        <fullName evidence="4">Pre-mRNA-splicing factor syf2</fullName>
    </alternativeName>
</protein>
<comment type="function">
    <text evidence="1">Involved in pre-mRNA splicing.</text>
</comment>
<keyword evidence="6" id="KW-0507">mRNA processing</keyword>
<feature type="region of interest" description="Disordered" evidence="11">
    <location>
        <begin position="779"/>
        <end position="828"/>
    </location>
</feature>
<feature type="region of interest" description="Disordered" evidence="11">
    <location>
        <begin position="1075"/>
        <end position="1206"/>
    </location>
</feature>
<dbReference type="InterPro" id="IPR036915">
    <property type="entry name" value="Cyclin-like_sf"/>
</dbReference>